<dbReference type="GO" id="GO:0031175">
    <property type="term" value="P:neuron projection development"/>
    <property type="evidence" value="ECO:0007669"/>
    <property type="project" value="TreeGrafter"/>
</dbReference>
<dbReference type="OrthoDB" id="9993736at2759"/>
<evidence type="ECO:0000313" key="3">
    <source>
        <dbReference type="Proteomes" id="UP000515163"/>
    </source>
</evidence>
<dbReference type="Proteomes" id="UP000515163">
    <property type="component" value="Unplaced"/>
</dbReference>
<keyword evidence="2" id="KW-0812">Transmembrane</keyword>
<organism evidence="3 4">
    <name type="scientific">Actinia tenebrosa</name>
    <name type="common">Australian red waratah sea anemone</name>
    <dbReference type="NCBI Taxonomy" id="6105"/>
    <lineage>
        <taxon>Eukaryota</taxon>
        <taxon>Metazoa</taxon>
        <taxon>Cnidaria</taxon>
        <taxon>Anthozoa</taxon>
        <taxon>Hexacorallia</taxon>
        <taxon>Actiniaria</taxon>
        <taxon>Actiniidae</taxon>
        <taxon>Actinia</taxon>
    </lineage>
</organism>
<feature type="transmembrane region" description="Helical" evidence="2">
    <location>
        <begin position="122"/>
        <end position="140"/>
    </location>
</feature>
<dbReference type="PANTHER" id="PTHR11683">
    <property type="entry name" value="MYELIN PROTEOLIPID"/>
    <property type="match status" value="1"/>
</dbReference>
<accession>A0A6P8HCU9</accession>
<keyword evidence="2" id="KW-1133">Transmembrane helix</keyword>
<dbReference type="PANTHER" id="PTHR11683:SF12">
    <property type="entry name" value="M6, ISOFORM F"/>
    <property type="match status" value="1"/>
</dbReference>
<feature type="transmembrane region" description="Helical" evidence="2">
    <location>
        <begin position="81"/>
        <end position="102"/>
    </location>
</feature>
<keyword evidence="3" id="KW-1185">Reference proteome</keyword>
<evidence type="ECO:0000256" key="2">
    <source>
        <dbReference type="SAM" id="Phobius"/>
    </source>
</evidence>
<dbReference type="GO" id="GO:0005886">
    <property type="term" value="C:plasma membrane"/>
    <property type="evidence" value="ECO:0007669"/>
    <property type="project" value="TreeGrafter"/>
</dbReference>
<gene>
    <name evidence="4" type="primary">LOC116287801</name>
</gene>
<feature type="transmembrane region" description="Helical" evidence="2">
    <location>
        <begin position="249"/>
        <end position="277"/>
    </location>
</feature>
<evidence type="ECO:0000313" key="4">
    <source>
        <dbReference type="RefSeq" id="XP_031550355.1"/>
    </source>
</evidence>
<protein>
    <submittedName>
        <fullName evidence="4">Uncharacterized protein LOC116287801</fullName>
    </submittedName>
</protein>
<dbReference type="AlphaFoldDB" id="A0A6P8HCU9"/>
<dbReference type="Pfam" id="PF01275">
    <property type="entry name" value="Myelin_PLP"/>
    <property type="match status" value="1"/>
</dbReference>
<dbReference type="KEGG" id="aten:116287801"/>
<feature type="compositionally biased region" description="Polar residues" evidence="1">
    <location>
        <begin position="333"/>
        <end position="345"/>
    </location>
</feature>
<dbReference type="InterPro" id="IPR001614">
    <property type="entry name" value="Myelin_PLP"/>
</dbReference>
<reference evidence="4" key="1">
    <citation type="submission" date="2025-08" db="UniProtKB">
        <authorList>
            <consortium name="RefSeq"/>
        </authorList>
    </citation>
    <scope>IDENTIFICATION</scope>
    <source>
        <tissue evidence="4">Tentacle</tissue>
    </source>
</reference>
<feature type="region of interest" description="Disordered" evidence="1">
    <location>
        <begin position="326"/>
        <end position="349"/>
    </location>
</feature>
<dbReference type="GeneID" id="116287801"/>
<feature type="transmembrane region" description="Helical" evidence="2">
    <location>
        <begin position="187"/>
        <end position="207"/>
    </location>
</feature>
<evidence type="ECO:0000256" key="1">
    <source>
        <dbReference type="SAM" id="MobiDB-lite"/>
    </source>
</evidence>
<proteinExistence type="predicted"/>
<dbReference type="RefSeq" id="XP_031550355.1">
    <property type="nucleotide sequence ID" value="XM_031694495.1"/>
</dbReference>
<name>A0A6P8HCU9_ACTTE</name>
<sequence length="362" mass="40830">MVKLGGINLESPIDLPVKLPFDTSNIPDIRKIKDIDPKKVFVRGLVKFGWTKEYCLNLRKSAVCSKSCWQCFCICCSRIPVVSLIAAFWLALGFTGFSIGLYEGVFHLNKWLKMSIIDTARFGILALGIFLGSMGFMALLNGIAATGRTRYSVYTGWKSKLTGRCCIFMLFGWHMIVWLIWTIVGPLLLFPVIFMGIGFAVCQVKLVKQIGKTCIEFKEYGIDDIVNTDVVCGTDLTEFCTAITGATPYFVAAFVGGILIIIGVMIMIMSLVINFVIVHKHVKEEKPSEYSTCKACCYIPDPEKYDDCFPEPEVEEVQLSMREKLQRKHVTHDGNQPNPHGQQEWSYIYDFENEPEPAGKRY</sequence>
<dbReference type="InParanoid" id="A0A6P8HCU9"/>
<keyword evidence="2" id="KW-0472">Membrane</keyword>